<evidence type="ECO:0000256" key="6">
    <source>
        <dbReference type="ARBA" id="ARBA00022538"/>
    </source>
</evidence>
<keyword evidence="8 12" id="KW-0630">Potassium</keyword>
<feature type="transmembrane region" description="Helical" evidence="14">
    <location>
        <begin position="274"/>
        <end position="295"/>
    </location>
</feature>
<evidence type="ECO:0000256" key="13">
    <source>
        <dbReference type="PIRSR" id="PIRSR006247-1"/>
    </source>
</evidence>
<evidence type="ECO:0000256" key="11">
    <source>
        <dbReference type="ARBA" id="ARBA00023136"/>
    </source>
</evidence>
<dbReference type="Proteomes" id="UP000051494">
    <property type="component" value="Unassembled WGS sequence"/>
</dbReference>
<comment type="similarity">
    <text evidence="2 12">Belongs to the TrkH potassium transport family.</text>
</comment>
<feature type="transmembrane region" description="Helical" evidence="14">
    <location>
        <begin position="335"/>
        <end position="361"/>
    </location>
</feature>
<evidence type="ECO:0000256" key="3">
    <source>
        <dbReference type="ARBA" id="ARBA00022448"/>
    </source>
</evidence>
<dbReference type="AlphaFoldDB" id="A0A0Q9YR26"/>
<evidence type="ECO:0000256" key="7">
    <source>
        <dbReference type="ARBA" id="ARBA00022692"/>
    </source>
</evidence>
<feature type="transmembrane region" description="Helical" evidence="14">
    <location>
        <begin position="69"/>
        <end position="90"/>
    </location>
</feature>
<keyword evidence="9 14" id="KW-1133">Transmembrane helix</keyword>
<organism evidence="15">
    <name type="scientific">Candidatus Berkiella cookevillensis</name>
    <dbReference type="NCBI Taxonomy" id="437022"/>
    <lineage>
        <taxon>Bacteria</taxon>
        <taxon>Pseudomonadati</taxon>
        <taxon>Pseudomonadota</taxon>
        <taxon>Gammaproteobacteria</taxon>
        <taxon>Candidatus Berkiellales</taxon>
        <taxon>Candidatus Berkiellaceae</taxon>
        <taxon>Candidatus Berkiella</taxon>
    </lineage>
</organism>
<comment type="subcellular location">
    <subcellularLocation>
        <location evidence="1 12">Cell inner membrane</location>
        <topology evidence="1 12">Multi-pass membrane protein</topology>
    </subcellularLocation>
</comment>
<evidence type="ECO:0000256" key="9">
    <source>
        <dbReference type="ARBA" id="ARBA00022989"/>
    </source>
</evidence>
<feature type="binding site" evidence="13">
    <location>
        <position position="112"/>
    </location>
    <ligand>
        <name>K(+)</name>
        <dbReference type="ChEBI" id="CHEBI:29103"/>
    </ligand>
</feature>
<keyword evidence="4 12" id="KW-1003">Cell membrane</keyword>
<evidence type="ECO:0000313" key="15">
    <source>
        <dbReference type="EMBL" id="KRG18833.1"/>
    </source>
</evidence>
<keyword evidence="17" id="KW-1185">Reference proteome</keyword>
<dbReference type="OrthoDB" id="9810952at2"/>
<reference evidence="15" key="1">
    <citation type="submission" date="2015-09" db="EMBL/GenBank/DDBJ databases">
        <title>Draft Genome Sequences of Two Novel Amoeba-resistant Intranuclear Bacteria, Candidatus Berkiella cookevillensis and Candidatus Berkiella aquae.</title>
        <authorList>
            <person name="Mehari Y.T."/>
            <person name="Arivett B.A."/>
            <person name="Farone A.L."/>
            <person name="Gunderson J.H."/>
            <person name="Farone M.B."/>
        </authorList>
    </citation>
    <scope>NUCLEOTIDE SEQUENCE [LARGE SCALE GENOMIC DNA]</scope>
    <source>
        <strain evidence="15">CC99</strain>
    </source>
</reference>
<dbReference type="RefSeq" id="WP_057624418.1">
    <property type="nucleotide sequence ID" value="NZ_LKHV02000001.1"/>
</dbReference>
<dbReference type="PANTHER" id="PTHR32024">
    <property type="entry name" value="TRK SYSTEM POTASSIUM UPTAKE PROTEIN TRKG-RELATED"/>
    <property type="match status" value="1"/>
</dbReference>
<dbReference type="GO" id="GO:0046872">
    <property type="term" value="F:metal ion binding"/>
    <property type="evidence" value="ECO:0007669"/>
    <property type="project" value="UniProtKB-KW"/>
</dbReference>
<feature type="transmembrane region" description="Helical" evidence="14">
    <location>
        <begin position="456"/>
        <end position="476"/>
    </location>
</feature>
<dbReference type="NCBIfam" id="TIGR00933">
    <property type="entry name" value="2a38"/>
    <property type="match status" value="1"/>
</dbReference>
<evidence type="ECO:0000256" key="5">
    <source>
        <dbReference type="ARBA" id="ARBA00022519"/>
    </source>
</evidence>
<feature type="binding site" evidence="13">
    <location>
        <position position="319"/>
    </location>
    <ligand>
        <name>K(+)</name>
        <dbReference type="ChEBI" id="CHEBI:29103"/>
    </ligand>
</feature>
<sequence>MQYSTIFRVLGLLLIILSLTLIPPLLIEIWFKDGTYSAFYLSFLTTFILGLITWFPFRKKINELRTRDGFLVVVLFWVMFCLVSAFPLYWSPYPDISFVDALFESVSGITTTGSTVLVGLDHMPHSILYYRQQLQFLGGIGIIILAVAVLPMLGVGGMQLFKAEFTGPSKDNKLTPRITETAKAIWLIYVFLNLVCILCYWLGGMDLFDAVCYAFATIATGGFAPHDASMGFYQSPFLKIMASLFMFLGAVSFNLHYWALGKQKFGVYSQDPELWFYIKFLLISFGIICITHMMFGEHLKTNNLIVDTIFQLVSLGTTTGFVSTDFSLWPSFIPILLLFCGVLGGCAGSTSGGIKVIRLLLLQKQGAREIRRLVHPRGQYVIKVGGKPVNPRVIDAIWGFLAIYITTFTVLLFFMLLTENDFYTAYTSLLGTISNSGPGLGKAAQNFSSFSDASKLILSIAMLMGRLEIFTIIVLFSPSFWRS</sequence>
<dbReference type="EMBL" id="LKHV01000005">
    <property type="protein sequence ID" value="KRG18833.1"/>
    <property type="molecule type" value="Genomic_DNA"/>
</dbReference>
<accession>A0A0Q9YR26</accession>
<feature type="transmembrane region" description="Helical" evidence="14">
    <location>
        <begin position="12"/>
        <end position="31"/>
    </location>
</feature>
<feature type="transmembrane region" description="Helical" evidence="14">
    <location>
        <begin position="396"/>
        <end position="417"/>
    </location>
</feature>
<dbReference type="EMBL" id="LKHV02000001">
    <property type="protein sequence ID" value="MCS5707291.1"/>
    <property type="molecule type" value="Genomic_DNA"/>
</dbReference>
<feature type="binding site" evidence="13">
    <location>
        <position position="318"/>
    </location>
    <ligand>
        <name>K(+)</name>
        <dbReference type="ChEBI" id="CHEBI:29103"/>
    </ligand>
</feature>
<comment type="function">
    <text evidence="12">Low-affinity potassium transport system. Interacts with Trk system potassium uptake protein TrkA.</text>
</comment>
<keyword evidence="3 12" id="KW-0813">Transport</keyword>
<evidence type="ECO:0000256" key="2">
    <source>
        <dbReference type="ARBA" id="ARBA00009137"/>
    </source>
</evidence>
<name>A0A0Q9YR26_9GAMM</name>
<feature type="transmembrane region" description="Helical" evidence="14">
    <location>
        <begin position="237"/>
        <end position="259"/>
    </location>
</feature>
<feature type="transmembrane region" description="Helical" evidence="14">
    <location>
        <begin position="136"/>
        <end position="161"/>
    </location>
</feature>
<comment type="caution">
    <text evidence="15">The sequence shown here is derived from an EMBL/GenBank/DDBJ whole genome shotgun (WGS) entry which is preliminary data.</text>
</comment>
<feature type="binding site" evidence="13">
    <location>
        <position position="221"/>
    </location>
    <ligand>
        <name>K(+)</name>
        <dbReference type="ChEBI" id="CHEBI:29103"/>
    </ligand>
</feature>
<dbReference type="InterPro" id="IPR003445">
    <property type="entry name" value="Cat_transpt"/>
</dbReference>
<evidence type="ECO:0000256" key="1">
    <source>
        <dbReference type="ARBA" id="ARBA00004429"/>
    </source>
</evidence>
<feature type="transmembrane region" description="Helical" evidence="14">
    <location>
        <begin position="182"/>
        <end position="201"/>
    </location>
</feature>
<dbReference type="Pfam" id="PF02386">
    <property type="entry name" value="TrkH"/>
    <property type="match status" value="1"/>
</dbReference>
<evidence type="ECO:0000313" key="16">
    <source>
        <dbReference type="EMBL" id="MCS5707291.1"/>
    </source>
</evidence>
<dbReference type="GO" id="GO:0005886">
    <property type="term" value="C:plasma membrane"/>
    <property type="evidence" value="ECO:0007669"/>
    <property type="project" value="UniProtKB-SubCell"/>
</dbReference>
<evidence type="ECO:0000256" key="12">
    <source>
        <dbReference type="PIRNR" id="PIRNR006247"/>
    </source>
</evidence>
<reference evidence="16" key="3">
    <citation type="submission" date="2021-06" db="EMBL/GenBank/DDBJ databases">
        <title>Genomic Description and Analysis of Intracellular Bacteria, Candidatus Berkiella cookevillensis and Candidatus Berkiella aquae.</title>
        <authorList>
            <person name="Kidane D.T."/>
            <person name="Mehari Y.T."/>
            <person name="Rice F.C."/>
            <person name="Arivett B.A."/>
            <person name="Farone A.L."/>
            <person name="Berk S.G."/>
            <person name="Farone M.B."/>
        </authorList>
    </citation>
    <scope>NUCLEOTIDE SEQUENCE</scope>
    <source>
        <strain evidence="16">CC99</strain>
    </source>
</reference>
<gene>
    <name evidence="15" type="primary">trkH</name>
    <name evidence="16" type="ORF">CC99x_000075</name>
    <name evidence="15" type="ORF">CC99x_01314</name>
</gene>
<keyword evidence="11 12" id="KW-0472">Membrane</keyword>
<dbReference type="PATRIC" id="fig|1590042.3.peg.1335"/>
<reference evidence="16" key="2">
    <citation type="journal article" date="2016" name="Genome Announc.">
        <title>Draft Genome Sequences of Two Novel Amoeba-Resistant Intranuclear Bacteria, 'Candidatus Berkiella cookevillensis' and 'Candidatus Berkiella aquae'.</title>
        <authorList>
            <person name="Mehari Y.T."/>
            <person name="Arivett B.A."/>
            <person name="Farone A.L."/>
            <person name="Gunderson J.H."/>
            <person name="Farone M.B."/>
        </authorList>
    </citation>
    <scope>NUCLEOTIDE SEQUENCE</scope>
    <source>
        <strain evidence="16">CC99</strain>
    </source>
</reference>
<evidence type="ECO:0000256" key="10">
    <source>
        <dbReference type="ARBA" id="ARBA00023065"/>
    </source>
</evidence>
<feature type="transmembrane region" description="Helical" evidence="14">
    <location>
        <begin position="37"/>
        <end position="57"/>
    </location>
</feature>
<evidence type="ECO:0000313" key="17">
    <source>
        <dbReference type="Proteomes" id="UP000051494"/>
    </source>
</evidence>
<evidence type="ECO:0000256" key="14">
    <source>
        <dbReference type="SAM" id="Phobius"/>
    </source>
</evidence>
<dbReference type="PANTHER" id="PTHR32024:SF2">
    <property type="entry name" value="TRK SYSTEM POTASSIUM UPTAKE PROTEIN TRKG-RELATED"/>
    <property type="match status" value="1"/>
</dbReference>
<proteinExistence type="inferred from homology"/>
<dbReference type="PIRSF" id="PIRSF006247">
    <property type="entry name" value="TrkH"/>
    <property type="match status" value="1"/>
</dbReference>
<keyword evidence="5 12" id="KW-0997">Cell inner membrane</keyword>
<feature type="binding site" evidence="13">
    <location>
        <position position="111"/>
    </location>
    <ligand>
        <name>K(+)</name>
        <dbReference type="ChEBI" id="CHEBI:29103"/>
    </ligand>
</feature>
<evidence type="ECO:0000256" key="4">
    <source>
        <dbReference type="ARBA" id="ARBA00022475"/>
    </source>
</evidence>
<protein>
    <recommendedName>
        <fullName evidence="12">Trk system potassium uptake protein</fullName>
    </recommendedName>
</protein>
<dbReference type="STRING" id="437022.CC99x_01314"/>
<evidence type="ECO:0000256" key="8">
    <source>
        <dbReference type="ARBA" id="ARBA00022958"/>
    </source>
</evidence>
<dbReference type="GO" id="GO:0015379">
    <property type="term" value="F:potassium:chloride symporter activity"/>
    <property type="evidence" value="ECO:0007669"/>
    <property type="project" value="InterPro"/>
</dbReference>
<keyword evidence="7 14" id="KW-0812">Transmembrane</keyword>
<keyword evidence="6 12" id="KW-0633">Potassium transport</keyword>
<feature type="binding site" evidence="13">
    <location>
        <position position="435"/>
    </location>
    <ligand>
        <name>K(+)</name>
        <dbReference type="ChEBI" id="CHEBI:29103"/>
    </ligand>
</feature>
<keyword evidence="10 12" id="KW-0406">Ion transport</keyword>
<dbReference type="InterPro" id="IPR004772">
    <property type="entry name" value="TrkH"/>
</dbReference>
<keyword evidence="13" id="KW-0479">Metal-binding</keyword>